<dbReference type="eggNOG" id="COG0845">
    <property type="taxonomic scope" value="Bacteria"/>
</dbReference>
<feature type="coiled-coil region" evidence="3">
    <location>
        <begin position="110"/>
        <end position="201"/>
    </location>
</feature>
<dbReference type="EMBL" id="CP002048">
    <property type="protein sequence ID" value="ADI01507.1"/>
    <property type="molecule type" value="Genomic_DNA"/>
</dbReference>
<dbReference type="Proteomes" id="UP000000378">
    <property type="component" value="Chromosome"/>
</dbReference>
<dbReference type="GO" id="GO:0030313">
    <property type="term" value="C:cell envelope"/>
    <property type="evidence" value="ECO:0007669"/>
    <property type="project" value="UniProtKB-SubCell"/>
</dbReference>
<dbReference type="HOGENOM" id="CLU_018816_6_3_9"/>
<dbReference type="Gene3D" id="2.40.30.170">
    <property type="match status" value="1"/>
</dbReference>
<keyword evidence="7" id="KW-1185">Reference proteome</keyword>
<feature type="domain" description="YbhG-like alpha-helical hairpin" evidence="4">
    <location>
        <begin position="91"/>
        <end position="203"/>
    </location>
</feature>
<dbReference type="InterPro" id="IPR059052">
    <property type="entry name" value="HH_YbhG-like"/>
</dbReference>
<evidence type="ECO:0000259" key="5">
    <source>
        <dbReference type="Pfam" id="PF25954"/>
    </source>
</evidence>
<sequence>MKKRLILLLLVTALGVGTFLAYEHYYSSPQNTGIQASGTIEATTAELTAKAAGVIEYVTVKEGDHVQKGQLVAELSRNDLVAQRERDALSVLKAKAQLRDLTSGAREEEIAEAAANVEIAKASLKQATEDLTKREELYQAGAITKDELEKFQTAQAIEKQKLQAAEARLRLLKAGSRSEQITQAELEVKRCEAVLKATEAMIRDLKVFSPIDGVVLNRNYEPGEYVQAGASLATVANLNDLWIKVYIPTDDLPAIRLGQEVKITVSGSPEVFTGRVTYIASRGEYTPKMIQTKKERTNVVFAVKISVDNKDGVLKPGMPADVVFDGGKSRD</sequence>
<evidence type="ECO:0000256" key="2">
    <source>
        <dbReference type="ARBA" id="ARBA00023054"/>
    </source>
</evidence>
<dbReference type="OrthoDB" id="9778236at2"/>
<evidence type="ECO:0000259" key="4">
    <source>
        <dbReference type="Pfam" id="PF25881"/>
    </source>
</evidence>
<organism evidence="6 7">
    <name type="scientific">Syntrophothermus lipocalidus (strain DSM 12680 / TGB-C1)</name>
    <dbReference type="NCBI Taxonomy" id="643648"/>
    <lineage>
        <taxon>Bacteria</taxon>
        <taxon>Bacillati</taxon>
        <taxon>Bacillota</taxon>
        <taxon>Clostridia</taxon>
        <taxon>Eubacteriales</taxon>
        <taxon>Syntrophomonadaceae</taxon>
        <taxon>Syntrophothermus</taxon>
    </lineage>
</organism>
<gene>
    <name evidence="6" type="ordered locus">Slip_0727</name>
</gene>
<reference evidence="7" key="1">
    <citation type="journal article" date="2010" name="Stand. Genomic Sci.">
        <title>Complete genome sequence of Syntrophothermus lipocalidus type strain (TGB-C1T).</title>
        <authorList>
            <consortium name="US DOE Joint Genome Institute (JGI-PGF)"/>
            <person name="Djao O."/>
            <person name="Zhang X."/>
            <person name="Lucas S."/>
            <person name="Lapidus A."/>
            <person name="Glavina Del Rio T."/>
            <person name="Nolan M."/>
            <person name="Tice H."/>
            <person name="Cheng J."/>
            <person name="Han C."/>
            <person name="Tapia R."/>
            <person name="Goodwin L."/>
            <person name="Pitluck S."/>
            <person name="Liolios K."/>
            <person name="Ivanova N."/>
            <person name="Mavromatis K."/>
            <person name="Mikhailova N."/>
            <person name="Ovchinnikova G."/>
            <person name="Pati A."/>
            <person name="Brambilla E."/>
            <person name="Chen A."/>
            <person name="Palaniappan K."/>
            <person name="Land M."/>
            <person name="Hauser L."/>
            <person name="Chang Y."/>
            <person name="Jeffries C."/>
            <person name="Rohde M."/>
            <person name="Sikorski J."/>
            <person name="Spring S."/>
            <person name="Goker M."/>
            <person name="Detter J."/>
            <person name="Woyke T."/>
            <person name="Bristow J."/>
            <person name="Eisen J."/>
            <person name="Markowitz V."/>
            <person name="Hugenholtz P."/>
            <person name="Kyrpides N."/>
            <person name="Klenk H."/>
        </authorList>
    </citation>
    <scope>NUCLEOTIDE SEQUENCE [LARGE SCALE GENOMIC DNA]</scope>
    <source>
        <strain evidence="7">DSM 12680 / TGB-C1</strain>
    </source>
</reference>
<dbReference type="SUPFAM" id="SSF111369">
    <property type="entry name" value="HlyD-like secretion proteins"/>
    <property type="match status" value="2"/>
</dbReference>
<dbReference type="InterPro" id="IPR050465">
    <property type="entry name" value="UPF0194_transport"/>
</dbReference>
<evidence type="ECO:0000256" key="3">
    <source>
        <dbReference type="SAM" id="Coils"/>
    </source>
</evidence>
<dbReference type="Gene3D" id="2.40.50.100">
    <property type="match status" value="2"/>
</dbReference>
<reference evidence="6 7" key="2">
    <citation type="journal article" date="2010" name="Stand. Genomic Sci.">
        <title>Complete genome sequence of Syntrophothermus lipocalidus type strain (TGB-C1).</title>
        <authorList>
            <person name="Djao O.D."/>
            <person name="Zhang X."/>
            <person name="Lucas S."/>
            <person name="Lapidus A."/>
            <person name="Del Rio T.G."/>
            <person name="Nolan M."/>
            <person name="Tice H."/>
            <person name="Cheng J.F."/>
            <person name="Han C."/>
            <person name="Tapia R."/>
            <person name="Goodwin L."/>
            <person name="Pitluck S."/>
            <person name="Liolios K."/>
            <person name="Ivanova N."/>
            <person name="Mavromatis K."/>
            <person name="Mikhailova N."/>
            <person name="Ovchinnikova G."/>
            <person name="Pati A."/>
            <person name="Brambilla E."/>
            <person name="Chen A."/>
            <person name="Palaniappan K."/>
            <person name="Land M."/>
            <person name="Hauser L."/>
            <person name="Chang Y.J."/>
            <person name="Jeffries C.D."/>
            <person name="Rohde M."/>
            <person name="Sikorski J."/>
            <person name="Spring S."/>
            <person name="Goker M."/>
            <person name="Detter J.C."/>
            <person name="Woyke T."/>
            <person name="Bristow J."/>
            <person name="Eisen J.A."/>
            <person name="Markowitz V."/>
            <person name="Hugenholtz P."/>
            <person name="Kyrpides N.C."/>
            <person name="Klenk H.P."/>
        </authorList>
    </citation>
    <scope>NUCLEOTIDE SEQUENCE [LARGE SCALE GENOMIC DNA]</scope>
    <source>
        <strain evidence="7">DSM 12680 / TGB-C1</strain>
    </source>
</reference>
<dbReference type="RefSeq" id="WP_013174909.1">
    <property type="nucleotide sequence ID" value="NC_014220.1"/>
</dbReference>
<evidence type="ECO:0000256" key="1">
    <source>
        <dbReference type="ARBA" id="ARBA00004196"/>
    </source>
</evidence>
<comment type="subcellular location">
    <subcellularLocation>
        <location evidence="1">Cell envelope</location>
    </subcellularLocation>
</comment>
<dbReference type="InterPro" id="IPR058792">
    <property type="entry name" value="Beta-barrel_RND_2"/>
</dbReference>
<accession>D7CLC2</accession>
<keyword evidence="2 3" id="KW-0175">Coiled coil</keyword>
<dbReference type="Pfam" id="PF25881">
    <property type="entry name" value="HH_YBHG"/>
    <property type="match status" value="1"/>
</dbReference>
<name>D7CLC2_SYNLT</name>
<dbReference type="PANTHER" id="PTHR32347:SF23">
    <property type="entry name" value="BLL5650 PROTEIN"/>
    <property type="match status" value="1"/>
</dbReference>
<dbReference type="KEGG" id="slp:Slip_0727"/>
<feature type="domain" description="CusB-like beta-barrel" evidence="5">
    <location>
        <begin position="241"/>
        <end position="326"/>
    </location>
</feature>
<evidence type="ECO:0000313" key="6">
    <source>
        <dbReference type="EMBL" id="ADI01507.1"/>
    </source>
</evidence>
<dbReference type="STRING" id="643648.Slip_0727"/>
<dbReference type="PANTHER" id="PTHR32347">
    <property type="entry name" value="EFFLUX SYSTEM COMPONENT YKNX-RELATED"/>
    <property type="match status" value="1"/>
</dbReference>
<dbReference type="Pfam" id="PF25954">
    <property type="entry name" value="Beta-barrel_RND_2"/>
    <property type="match status" value="1"/>
</dbReference>
<evidence type="ECO:0000313" key="7">
    <source>
        <dbReference type="Proteomes" id="UP000000378"/>
    </source>
</evidence>
<dbReference type="AlphaFoldDB" id="D7CLC2"/>
<proteinExistence type="predicted"/>
<protein>
    <submittedName>
        <fullName evidence="6">Secretion protein HlyD family protein</fullName>
    </submittedName>
</protein>